<accession>A0A5S9NGL0</accession>
<reference evidence="2 3" key="1">
    <citation type="submission" date="2019-12" db="EMBL/GenBank/DDBJ databases">
        <authorList>
            <person name="Reyes-Prieto M."/>
        </authorList>
    </citation>
    <scope>NUCLEOTIDE SEQUENCE [LARGE SCALE GENOMIC DNA]</scope>
    <source>
        <strain evidence="2">HF14-78462</strain>
    </source>
</reference>
<dbReference type="AlphaFoldDB" id="A0A5S9NGL0"/>
<name>A0A5S9NGL0_9HYPH</name>
<organism evidence="2 3">
    <name type="scientific">Starkeya nomas</name>
    <dbReference type="NCBI Taxonomy" id="2666134"/>
    <lineage>
        <taxon>Bacteria</taxon>
        <taxon>Pseudomonadati</taxon>
        <taxon>Pseudomonadota</taxon>
        <taxon>Alphaproteobacteria</taxon>
        <taxon>Hyphomicrobiales</taxon>
        <taxon>Xanthobacteraceae</taxon>
        <taxon>Starkeya</taxon>
    </lineage>
</organism>
<dbReference type="PANTHER" id="PTHR39465">
    <property type="entry name" value="DNA LIGASE D, 3'-PHOSPHOESTERASE DOMAIN"/>
    <property type="match status" value="1"/>
</dbReference>
<proteinExistence type="predicted"/>
<dbReference type="InterPro" id="IPR014144">
    <property type="entry name" value="LigD_PE_domain"/>
</dbReference>
<keyword evidence="3" id="KW-1185">Reference proteome</keyword>
<sequence length="152" mass="17248">MPLDVYRRKRDFSLTSEPRGAPAARAGHAYLIQKHAARRLHYDLRLEMDGVLKSWAVTRGPSLVPGEKRLAVHVEDHPLDYGSFEGTIPKGQCRAARLRKNLRDRRRQRRLAMVNMANRPNVAVRLRTVELLFGHNSFPSATSRGREKSGVG</sequence>
<evidence type="ECO:0000313" key="3">
    <source>
        <dbReference type="Proteomes" id="UP000433050"/>
    </source>
</evidence>
<evidence type="ECO:0000259" key="1">
    <source>
        <dbReference type="Pfam" id="PF13298"/>
    </source>
</evidence>
<protein>
    <recommendedName>
        <fullName evidence="1">DNA ligase D 3'-phosphoesterase domain-containing protein</fullName>
    </recommendedName>
</protein>
<dbReference type="Proteomes" id="UP000433050">
    <property type="component" value="Unassembled WGS sequence"/>
</dbReference>
<evidence type="ECO:0000313" key="2">
    <source>
        <dbReference type="EMBL" id="CAA0089592.1"/>
    </source>
</evidence>
<dbReference type="Pfam" id="PF13298">
    <property type="entry name" value="LigD_N"/>
    <property type="match status" value="1"/>
</dbReference>
<dbReference type="PANTHER" id="PTHR39465:SF1">
    <property type="entry name" value="DNA LIGASE D 3'-PHOSPHOESTERASE DOMAIN-CONTAINING PROTEIN"/>
    <property type="match status" value="1"/>
</dbReference>
<dbReference type="EMBL" id="CACSAS010000001">
    <property type="protein sequence ID" value="CAA0089592.1"/>
    <property type="molecule type" value="Genomic_DNA"/>
</dbReference>
<gene>
    <name evidence="2" type="ORF">STARVERO_00974</name>
</gene>
<feature type="domain" description="DNA ligase D 3'-phosphoesterase" evidence="1">
    <location>
        <begin position="33"/>
        <end position="96"/>
    </location>
</feature>